<name>H8LQ20_RICSL</name>
<dbReference type="InterPro" id="IPR053148">
    <property type="entry name" value="PD-DEXK-like_domain"/>
</dbReference>
<dbReference type="PANTHER" id="PTHR30547:SF0">
    <property type="entry name" value="BLR8175 PROTEIN"/>
    <property type="match status" value="1"/>
</dbReference>
<dbReference type="AlphaFoldDB" id="H8LQ20"/>
<organism evidence="2 3">
    <name type="scientific">Rickettsia slovaca str. D-CWPP</name>
    <dbReference type="NCBI Taxonomy" id="1105109"/>
    <lineage>
        <taxon>Bacteria</taxon>
        <taxon>Pseudomonadati</taxon>
        <taxon>Pseudomonadota</taxon>
        <taxon>Alphaproteobacteria</taxon>
        <taxon>Rickettsiales</taxon>
        <taxon>Rickettsiaceae</taxon>
        <taxon>Rickettsieae</taxon>
        <taxon>Rickettsia</taxon>
        <taxon>spotted fever group</taxon>
    </lineage>
</organism>
<evidence type="ECO:0000313" key="3">
    <source>
        <dbReference type="Proteomes" id="UP000007592"/>
    </source>
</evidence>
<dbReference type="KEGG" id="rsw:MC3_04040"/>
<accession>H8LQ20</accession>
<evidence type="ECO:0000313" key="2">
    <source>
        <dbReference type="EMBL" id="AFD19731.1"/>
    </source>
</evidence>
<reference evidence="2 3" key="1">
    <citation type="submission" date="2012-03" db="EMBL/GenBank/DDBJ databases">
        <authorList>
            <person name="Johnson S.L."/>
            <person name="Munk A.C."/>
            <person name="Han S."/>
            <person name="Bruce D.C."/>
            <person name="Dasch G.A."/>
        </authorList>
    </citation>
    <scope>NUCLEOTIDE SEQUENCE [LARGE SCALE GENOMIC DNA]</scope>
    <source>
        <strain evidence="3">D-CWPP (RSB)</strain>
    </source>
</reference>
<proteinExistence type="predicted"/>
<dbReference type="PANTHER" id="PTHR30547">
    <property type="entry name" value="UNCHARACTERIZED PROTEIN YHCG-RELATED"/>
    <property type="match status" value="1"/>
</dbReference>
<dbReference type="HOGENOM" id="CLU_2847066_0_0_5"/>
<dbReference type="RefSeq" id="WP_014419830.1">
    <property type="nucleotide sequence ID" value="NC_017065.1"/>
</dbReference>
<dbReference type="InterPro" id="IPR041527">
    <property type="entry name" value="YhcG_N"/>
</dbReference>
<gene>
    <name evidence="2" type="ORF">MC3_04040</name>
</gene>
<protein>
    <recommendedName>
        <fullName evidence="1">YhcG N-terminal domain-containing protein</fullName>
    </recommendedName>
</protein>
<dbReference type="EMBL" id="CP003375">
    <property type="protein sequence ID" value="AFD19731.1"/>
    <property type="molecule type" value="Genomic_DNA"/>
</dbReference>
<feature type="domain" description="YhcG N-terminal" evidence="1">
    <location>
        <begin position="4"/>
        <end position="55"/>
    </location>
</feature>
<dbReference type="Proteomes" id="UP000007592">
    <property type="component" value="Chromosome"/>
</dbReference>
<evidence type="ECO:0000259" key="1">
    <source>
        <dbReference type="Pfam" id="PF17761"/>
    </source>
</evidence>
<dbReference type="Pfam" id="PF17761">
    <property type="entry name" value="DUF1016_N"/>
    <property type="match status" value="1"/>
</dbReference>
<sequence>MKRLSYQNISYMRQFAEEYNDEQIPQQPVGEIPWGYHIVIVSKVKNHTERLWYVCTQNYRKRLVT</sequence>